<dbReference type="Gene3D" id="3.60.15.10">
    <property type="entry name" value="Ribonuclease Z/Hydroxyacylglutathione hydrolase-like"/>
    <property type="match status" value="1"/>
</dbReference>
<dbReference type="SMART" id="SM00849">
    <property type="entry name" value="Lactamase_B"/>
    <property type="match status" value="1"/>
</dbReference>
<dbReference type="EMBL" id="MEIA01000132">
    <property type="protein sequence ID" value="OJF13796.1"/>
    <property type="molecule type" value="Genomic_DNA"/>
</dbReference>
<accession>A0A1K0GRH3</accession>
<reference evidence="2 3" key="1">
    <citation type="submission" date="2016-09" db="EMBL/GenBank/DDBJ databases">
        <title>Couchioplanes caeruleus draft genome sequence.</title>
        <authorList>
            <person name="Sheehan J."/>
            <person name="Caffrey P."/>
        </authorList>
    </citation>
    <scope>NUCLEOTIDE SEQUENCE [LARGE SCALE GENOMIC DNA]</scope>
    <source>
        <strain evidence="2 3">DSM 43634</strain>
    </source>
</reference>
<protein>
    <recommendedName>
        <fullName evidence="1">Metallo-beta-lactamase domain-containing protein</fullName>
    </recommendedName>
</protein>
<dbReference type="InterPro" id="IPR050855">
    <property type="entry name" value="NDM-1-like"/>
</dbReference>
<dbReference type="PANTHER" id="PTHR42951">
    <property type="entry name" value="METALLO-BETA-LACTAMASE DOMAIN-CONTAINING"/>
    <property type="match status" value="1"/>
</dbReference>
<dbReference type="AlphaFoldDB" id="A0A1K0GRH3"/>
<dbReference type="InterPro" id="IPR001279">
    <property type="entry name" value="Metallo-B-lactamas"/>
</dbReference>
<evidence type="ECO:0000313" key="3">
    <source>
        <dbReference type="Proteomes" id="UP000182486"/>
    </source>
</evidence>
<dbReference type="InterPro" id="IPR036866">
    <property type="entry name" value="RibonucZ/Hydroxyglut_hydro"/>
</dbReference>
<sequence length="254" mass="26951">MGERKTKVVAVPVAGSHHINTYLVIGRRPILVDAGIPGSARRIHEGITRHGVDPADLALIVLTHAHLDHFGAAAELRRLTGAPVAGHAADAAQYRSGRVRKPYLPTGPMGRLMARARALHVRAEPLEPDILLDGPASLGEFGVDGRIMPTPGHTAGSVSVLTDAGDLVAGDLIAGSFMGLLPRRPANPPFHDDPAGNLASLRAMLALRPRTLHVGHGGPLDPGRAAGWAAREQRRLDRLARRGRLTRRPAELDA</sequence>
<dbReference type="RefSeq" id="WP_071805614.1">
    <property type="nucleotide sequence ID" value="NZ_MEIA01000132.1"/>
</dbReference>
<comment type="caution">
    <text evidence="2">The sequence shown here is derived from an EMBL/GenBank/DDBJ whole genome shotgun (WGS) entry which is preliminary data.</text>
</comment>
<gene>
    <name evidence="2" type="ORF">BG844_13205</name>
</gene>
<keyword evidence="3" id="KW-1185">Reference proteome</keyword>
<evidence type="ECO:0000313" key="2">
    <source>
        <dbReference type="EMBL" id="OJF13796.1"/>
    </source>
</evidence>
<name>A0A1K0GRH3_9ACTN</name>
<organism evidence="2 3">
    <name type="scientific">Couchioplanes caeruleus subsp. caeruleus</name>
    <dbReference type="NCBI Taxonomy" id="56427"/>
    <lineage>
        <taxon>Bacteria</taxon>
        <taxon>Bacillati</taxon>
        <taxon>Actinomycetota</taxon>
        <taxon>Actinomycetes</taxon>
        <taxon>Micromonosporales</taxon>
        <taxon>Micromonosporaceae</taxon>
        <taxon>Couchioplanes</taxon>
    </lineage>
</organism>
<proteinExistence type="predicted"/>
<evidence type="ECO:0000259" key="1">
    <source>
        <dbReference type="SMART" id="SM00849"/>
    </source>
</evidence>
<feature type="domain" description="Metallo-beta-lactamase" evidence="1">
    <location>
        <begin position="18"/>
        <end position="216"/>
    </location>
</feature>
<dbReference type="Pfam" id="PF00753">
    <property type="entry name" value="Lactamase_B"/>
    <property type="match status" value="1"/>
</dbReference>
<dbReference type="SUPFAM" id="SSF56281">
    <property type="entry name" value="Metallo-hydrolase/oxidoreductase"/>
    <property type="match status" value="1"/>
</dbReference>
<dbReference type="PANTHER" id="PTHR42951:SF17">
    <property type="entry name" value="METALLO-BETA-LACTAMASE DOMAIN-CONTAINING PROTEIN"/>
    <property type="match status" value="1"/>
</dbReference>
<dbReference type="Proteomes" id="UP000182486">
    <property type="component" value="Unassembled WGS sequence"/>
</dbReference>
<dbReference type="CDD" id="cd07721">
    <property type="entry name" value="yflN-like_MBL-fold"/>
    <property type="match status" value="1"/>
</dbReference>